<evidence type="ECO:0000256" key="1">
    <source>
        <dbReference type="ARBA" id="ARBA00004394"/>
    </source>
</evidence>
<keyword evidence="4" id="KW-0812">Transmembrane</keyword>
<evidence type="ECO:0000256" key="7">
    <source>
        <dbReference type="ARBA" id="ARBA00023136"/>
    </source>
</evidence>
<keyword evidence="7" id="KW-0472">Membrane</keyword>
<evidence type="ECO:0000256" key="2">
    <source>
        <dbReference type="ARBA" id="ARBA00022676"/>
    </source>
</evidence>
<evidence type="ECO:0000256" key="6">
    <source>
        <dbReference type="ARBA" id="ARBA00023034"/>
    </source>
</evidence>
<dbReference type="GO" id="GO:0051753">
    <property type="term" value="F:mannan synthase activity"/>
    <property type="evidence" value="ECO:0007669"/>
    <property type="project" value="TreeGrafter"/>
</dbReference>
<sequence length="121" mass="13767">MSLHRCKAVFIGLFEAGRVNEWVVTEKLGKTLKTKQVSAAAKRSPSKFWQRLMLNLQSCTTSLVAHRFLFLELGMAVVLLMCACYNFFYRSNQYFIFIVPLSLSFFLMGFGFVGTHIPAAK</sequence>
<name>A0A426Y0X0_ENSVE</name>
<proteinExistence type="predicted"/>
<protein>
    <submittedName>
        <fullName evidence="8">Uncharacterized protein</fullName>
    </submittedName>
</protein>
<dbReference type="PANTHER" id="PTHR32044:SF21">
    <property type="entry name" value="GLUCOMANNAN 4-BETA-MANNOSYLTRANSFERASE 3-RELATED"/>
    <property type="match status" value="1"/>
</dbReference>
<dbReference type="EMBL" id="AMZH03015890">
    <property type="protein sequence ID" value="RRT45354.1"/>
    <property type="molecule type" value="Genomic_DNA"/>
</dbReference>
<keyword evidence="2" id="KW-0328">Glycosyltransferase</keyword>
<keyword evidence="6" id="KW-0333">Golgi apparatus</keyword>
<evidence type="ECO:0000313" key="9">
    <source>
        <dbReference type="Proteomes" id="UP000287651"/>
    </source>
</evidence>
<keyword evidence="3" id="KW-0808">Transferase</keyword>
<evidence type="ECO:0000313" key="8">
    <source>
        <dbReference type="EMBL" id="RRT45354.1"/>
    </source>
</evidence>
<dbReference type="PANTHER" id="PTHR32044">
    <property type="entry name" value="GLUCOMANNAN 4-BETA-MANNOSYLTRANSFERASE 9"/>
    <property type="match status" value="1"/>
</dbReference>
<evidence type="ECO:0000256" key="3">
    <source>
        <dbReference type="ARBA" id="ARBA00022679"/>
    </source>
</evidence>
<evidence type="ECO:0000256" key="5">
    <source>
        <dbReference type="ARBA" id="ARBA00022989"/>
    </source>
</evidence>
<dbReference type="Proteomes" id="UP000287651">
    <property type="component" value="Unassembled WGS sequence"/>
</dbReference>
<organism evidence="8 9">
    <name type="scientific">Ensete ventricosum</name>
    <name type="common">Abyssinian banana</name>
    <name type="synonym">Musa ensete</name>
    <dbReference type="NCBI Taxonomy" id="4639"/>
    <lineage>
        <taxon>Eukaryota</taxon>
        <taxon>Viridiplantae</taxon>
        <taxon>Streptophyta</taxon>
        <taxon>Embryophyta</taxon>
        <taxon>Tracheophyta</taxon>
        <taxon>Spermatophyta</taxon>
        <taxon>Magnoliopsida</taxon>
        <taxon>Liliopsida</taxon>
        <taxon>Zingiberales</taxon>
        <taxon>Musaceae</taxon>
        <taxon>Ensete</taxon>
    </lineage>
</organism>
<comment type="caution">
    <text evidence="8">The sequence shown here is derived from an EMBL/GenBank/DDBJ whole genome shotgun (WGS) entry which is preliminary data.</text>
</comment>
<accession>A0A426Y0X0</accession>
<dbReference type="GO" id="GO:0000139">
    <property type="term" value="C:Golgi membrane"/>
    <property type="evidence" value="ECO:0007669"/>
    <property type="project" value="UniProtKB-SubCell"/>
</dbReference>
<evidence type="ECO:0000256" key="4">
    <source>
        <dbReference type="ARBA" id="ARBA00022692"/>
    </source>
</evidence>
<gene>
    <name evidence="8" type="ORF">B296_00023153</name>
</gene>
<comment type="subcellular location">
    <subcellularLocation>
        <location evidence="1">Golgi apparatus membrane</location>
    </subcellularLocation>
</comment>
<keyword evidence="5" id="KW-1133">Transmembrane helix</keyword>
<dbReference type="AlphaFoldDB" id="A0A426Y0X0"/>
<reference evidence="8 9" key="1">
    <citation type="journal article" date="2014" name="Agronomy (Basel)">
        <title>A Draft Genome Sequence for Ensete ventricosum, the Drought-Tolerant Tree Against Hunger.</title>
        <authorList>
            <person name="Harrison J."/>
            <person name="Moore K.A."/>
            <person name="Paszkiewicz K."/>
            <person name="Jones T."/>
            <person name="Grant M."/>
            <person name="Ambacheew D."/>
            <person name="Muzemil S."/>
            <person name="Studholme D.J."/>
        </authorList>
    </citation>
    <scope>NUCLEOTIDE SEQUENCE [LARGE SCALE GENOMIC DNA]</scope>
</reference>